<evidence type="ECO:0000256" key="4">
    <source>
        <dbReference type="ARBA" id="ARBA00023054"/>
    </source>
</evidence>
<dbReference type="Pfam" id="PF00568">
    <property type="entry name" value="WH1"/>
    <property type="match status" value="1"/>
</dbReference>
<feature type="coiled-coil region" evidence="7">
    <location>
        <begin position="211"/>
        <end position="341"/>
    </location>
</feature>
<comment type="similarity">
    <text evidence="5">Belongs to the Homer family.</text>
</comment>
<feature type="domain" description="WH1" evidence="8">
    <location>
        <begin position="12"/>
        <end position="124"/>
    </location>
</feature>
<dbReference type="PANTHER" id="PTHR10918">
    <property type="entry name" value="HOMER"/>
    <property type="match status" value="1"/>
</dbReference>
<dbReference type="Proteomes" id="UP000324632">
    <property type="component" value="Chromosome 7"/>
</dbReference>
<keyword evidence="3" id="KW-0770">Synapse</keyword>
<evidence type="ECO:0000259" key="8">
    <source>
        <dbReference type="PROSITE" id="PS50229"/>
    </source>
</evidence>
<reference evidence="9 10" key="1">
    <citation type="journal article" date="2019" name="Mol. Ecol. Resour.">
        <title>Chromosome-level genome assembly of Triplophysa tibetana, a fish adapted to the harsh high-altitude environment of the Tibetan Plateau.</title>
        <authorList>
            <person name="Yang X."/>
            <person name="Liu H."/>
            <person name="Ma Z."/>
            <person name="Zou Y."/>
            <person name="Zou M."/>
            <person name="Mao Y."/>
            <person name="Li X."/>
            <person name="Wang H."/>
            <person name="Chen T."/>
            <person name="Wang W."/>
            <person name="Yang R."/>
        </authorList>
    </citation>
    <scope>NUCLEOTIDE SEQUENCE [LARGE SCALE GENOMIC DNA]</scope>
    <source>
        <strain evidence="9">TTIB1903HZAU</strain>
        <tissue evidence="9">Muscle</tissue>
    </source>
</reference>
<dbReference type="SUPFAM" id="SSF50729">
    <property type="entry name" value="PH domain-like"/>
    <property type="match status" value="1"/>
</dbReference>
<organism evidence="9 10">
    <name type="scientific">Triplophysa tibetana</name>
    <dbReference type="NCBI Taxonomy" id="1572043"/>
    <lineage>
        <taxon>Eukaryota</taxon>
        <taxon>Metazoa</taxon>
        <taxon>Chordata</taxon>
        <taxon>Craniata</taxon>
        <taxon>Vertebrata</taxon>
        <taxon>Euteleostomi</taxon>
        <taxon>Actinopterygii</taxon>
        <taxon>Neopterygii</taxon>
        <taxon>Teleostei</taxon>
        <taxon>Ostariophysi</taxon>
        <taxon>Cypriniformes</taxon>
        <taxon>Nemacheilidae</taxon>
        <taxon>Triplophysa</taxon>
    </lineage>
</organism>
<dbReference type="GO" id="GO:0007216">
    <property type="term" value="P:G protein-coupled glutamate receptor signaling pathway"/>
    <property type="evidence" value="ECO:0007669"/>
    <property type="project" value="InterPro"/>
</dbReference>
<dbReference type="InterPro" id="IPR045027">
    <property type="entry name" value="Homer"/>
</dbReference>
<evidence type="ECO:0000256" key="2">
    <source>
        <dbReference type="ARBA" id="ARBA00022490"/>
    </source>
</evidence>
<comment type="caution">
    <text evidence="9">The sequence shown here is derived from an EMBL/GenBank/DDBJ whole genome shotgun (WGS) entry which is preliminary data.</text>
</comment>
<dbReference type="Gene3D" id="1.20.5.1700">
    <property type="match status" value="1"/>
</dbReference>
<dbReference type="InterPro" id="IPR000697">
    <property type="entry name" value="WH1/EVH1_dom"/>
</dbReference>
<dbReference type="InterPro" id="IPR044100">
    <property type="entry name" value="Homer_EVH1"/>
</dbReference>
<dbReference type="Gene3D" id="2.30.29.30">
    <property type="entry name" value="Pleckstrin-homology domain (PH domain)/Phosphotyrosine-binding domain (PTB)"/>
    <property type="match status" value="1"/>
</dbReference>
<dbReference type="GO" id="GO:0035256">
    <property type="term" value="F:G protein-coupled glutamate receptor binding"/>
    <property type="evidence" value="ECO:0007669"/>
    <property type="project" value="InterPro"/>
</dbReference>
<proteinExistence type="inferred from homology"/>
<evidence type="ECO:0000256" key="6">
    <source>
        <dbReference type="ARBA" id="ARBA00034105"/>
    </source>
</evidence>
<dbReference type="PROSITE" id="PS50229">
    <property type="entry name" value="WH1"/>
    <property type="match status" value="1"/>
</dbReference>
<evidence type="ECO:0000313" key="9">
    <source>
        <dbReference type="EMBL" id="KAA0718521.1"/>
    </source>
</evidence>
<evidence type="ECO:0000256" key="3">
    <source>
        <dbReference type="ARBA" id="ARBA00023018"/>
    </source>
</evidence>
<sequence length="369" mass="42324">MMNCASQESGRRWQHREQPIFSSRAHVFQIDPATKRNWIPASKHAVTVSFFYDATRHAYRIISVGGTKAIINSTVSPNMTFTKTSQKFGQWADSRANTVYGLGFATEQQLHQFAERFKEVKEAVRLARERSQEKMELTNAALSIAAPQDLSDELQSPPAMCLNGPEDKLFRSQSADITLCSEKERIKKMLSEGSICEMNFEAELFTLQDSNAKLVAALHEANANVEQWKKQLVAYQEETDRLRDQIAEMEAHGAQGPSDVLKDELTQSLEELEHLLKAKDEEISILQSKKSDFHELEQEREEAIHRIQELEMRNIELERRVQNTEQNLASALEDRDRAEHEVQRVIQILDVKIFDLNDLRQSLVQLISK</sequence>
<accession>A0A5A9PBH9</accession>
<dbReference type="GO" id="GO:0005737">
    <property type="term" value="C:cytoplasm"/>
    <property type="evidence" value="ECO:0007669"/>
    <property type="project" value="UniProtKB-SubCell"/>
</dbReference>
<dbReference type="SUPFAM" id="SSF57997">
    <property type="entry name" value="Tropomyosin"/>
    <property type="match status" value="1"/>
</dbReference>
<dbReference type="InterPro" id="IPR011993">
    <property type="entry name" value="PH-like_dom_sf"/>
</dbReference>
<evidence type="ECO:0000256" key="1">
    <source>
        <dbReference type="ARBA" id="ARBA00004496"/>
    </source>
</evidence>
<protein>
    <submittedName>
        <fullName evidence="9">Homer protein-like protein 3</fullName>
    </submittedName>
</protein>
<dbReference type="SMART" id="SM00461">
    <property type="entry name" value="WH1"/>
    <property type="match status" value="1"/>
</dbReference>
<evidence type="ECO:0000313" key="10">
    <source>
        <dbReference type="Proteomes" id="UP000324632"/>
    </source>
</evidence>
<keyword evidence="2" id="KW-0963">Cytoplasm</keyword>
<dbReference type="FunFam" id="2.30.29.30:FF:000014">
    <property type="entry name" value="Homer homolog 1 (Drosophila)"/>
    <property type="match status" value="1"/>
</dbReference>
<comment type="subcellular location">
    <subcellularLocation>
        <location evidence="1">Cytoplasm</location>
    </subcellularLocation>
    <subcellularLocation>
        <location evidence="6">Postsynaptic density</location>
    </subcellularLocation>
</comment>
<dbReference type="CDD" id="cd01206">
    <property type="entry name" value="EVH1_Homer_Vesl"/>
    <property type="match status" value="1"/>
</dbReference>
<evidence type="ECO:0000256" key="7">
    <source>
        <dbReference type="SAM" id="Coils"/>
    </source>
</evidence>
<dbReference type="AlphaFoldDB" id="A0A5A9PBH9"/>
<evidence type="ECO:0000256" key="5">
    <source>
        <dbReference type="ARBA" id="ARBA00023606"/>
    </source>
</evidence>
<name>A0A5A9PBH9_9TELE</name>
<keyword evidence="4 7" id="KW-0175">Coiled coil</keyword>
<gene>
    <name evidence="9" type="ORF">E1301_Tti013101</name>
</gene>
<dbReference type="EMBL" id="SOYY01000007">
    <property type="protein sequence ID" value="KAA0718521.1"/>
    <property type="molecule type" value="Genomic_DNA"/>
</dbReference>
<dbReference type="GO" id="GO:0014069">
    <property type="term" value="C:postsynaptic density"/>
    <property type="evidence" value="ECO:0007669"/>
    <property type="project" value="UniProtKB-SubCell"/>
</dbReference>
<keyword evidence="10" id="KW-1185">Reference proteome</keyword>